<dbReference type="GO" id="GO:0016853">
    <property type="term" value="F:isomerase activity"/>
    <property type="evidence" value="ECO:0007669"/>
    <property type="project" value="InterPro"/>
</dbReference>
<dbReference type="Proteomes" id="UP001147653">
    <property type="component" value="Unassembled WGS sequence"/>
</dbReference>
<dbReference type="GO" id="GO:0030246">
    <property type="term" value="F:carbohydrate binding"/>
    <property type="evidence" value="ECO:0007669"/>
    <property type="project" value="InterPro"/>
</dbReference>
<dbReference type="Gene3D" id="2.70.98.10">
    <property type="match status" value="1"/>
</dbReference>
<dbReference type="RefSeq" id="WP_270025948.1">
    <property type="nucleotide sequence ID" value="NZ_JAPDDP010000023.1"/>
</dbReference>
<accession>A0A9X3NCS6</accession>
<protein>
    <submittedName>
        <fullName evidence="1">Aldose 1-epimerase</fullName>
    </submittedName>
</protein>
<name>A0A9X3NCS6_9ACTN</name>
<reference evidence="1" key="1">
    <citation type="submission" date="2022-10" db="EMBL/GenBank/DDBJ databases">
        <title>The WGS of Solirubrobacter phytolaccae KCTC 29190.</title>
        <authorList>
            <person name="Jiang Z."/>
        </authorList>
    </citation>
    <scope>NUCLEOTIDE SEQUENCE</scope>
    <source>
        <strain evidence="1">KCTC 29190</strain>
    </source>
</reference>
<organism evidence="1 2">
    <name type="scientific">Solirubrobacter phytolaccae</name>
    <dbReference type="NCBI Taxonomy" id="1404360"/>
    <lineage>
        <taxon>Bacteria</taxon>
        <taxon>Bacillati</taxon>
        <taxon>Actinomycetota</taxon>
        <taxon>Thermoleophilia</taxon>
        <taxon>Solirubrobacterales</taxon>
        <taxon>Solirubrobacteraceae</taxon>
        <taxon>Solirubrobacter</taxon>
    </lineage>
</organism>
<dbReference type="InterPro" id="IPR008183">
    <property type="entry name" value="Aldose_1/G6P_1-epimerase"/>
</dbReference>
<proteinExistence type="predicted"/>
<sequence>MSLRHDGEELLGDVTAHVPDRPWARGIPLLHPWANRLGGFAYMFDGTPVELDPADLYLEEHGLPLHGLRRAVTGWALTEHTDTRAAAAHRVEGFAGFPFDHEIAQTAELDARRLTITTTIRAGERPVPIAFGHHPFFQLPGVPRAEWALTLPVAERIVVDANLIPTGERTPAGALDGPLGDRTFDDGYTYGGTGAFVLEGGGRRIEVAFEDGYAYAQVFAPAIADIVCFEPMTAPADALRHGPDSVPSGGTFSARFSVTIDAVSER</sequence>
<keyword evidence="2" id="KW-1185">Reference proteome</keyword>
<dbReference type="GO" id="GO:0005975">
    <property type="term" value="P:carbohydrate metabolic process"/>
    <property type="evidence" value="ECO:0007669"/>
    <property type="project" value="InterPro"/>
</dbReference>
<dbReference type="InterPro" id="IPR014718">
    <property type="entry name" value="GH-type_carb-bd"/>
</dbReference>
<evidence type="ECO:0000313" key="2">
    <source>
        <dbReference type="Proteomes" id="UP001147653"/>
    </source>
</evidence>
<dbReference type="Pfam" id="PF01263">
    <property type="entry name" value="Aldose_epim"/>
    <property type="match status" value="1"/>
</dbReference>
<dbReference type="SUPFAM" id="SSF74650">
    <property type="entry name" value="Galactose mutarotase-like"/>
    <property type="match status" value="1"/>
</dbReference>
<gene>
    <name evidence="1" type="ORF">OJ997_14950</name>
</gene>
<dbReference type="AlphaFoldDB" id="A0A9X3NCS6"/>
<comment type="caution">
    <text evidence="1">The sequence shown here is derived from an EMBL/GenBank/DDBJ whole genome shotgun (WGS) entry which is preliminary data.</text>
</comment>
<dbReference type="InterPro" id="IPR011013">
    <property type="entry name" value="Gal_mutarotase_sf_dom"/>
</dbReference>
<dbReference type="EMBL" id="JAPDDP010000023">
    <property type="protein sequence ID" value="MDA0181601.1"/>
    <property type="molecule type" value="Genomic_DNA"/>
</dbReference>
<evidence type="ECO:0000313" key="1">
    <source>
        <dbReference type="EMBL" id="MDA0181601.1"/>
    </source>
</evidence>